<dbReference type="EMBL" id="MFEN01000029">
    <property type="protein sequence ID" value="OGE84008.1"/>
    <property type="molecule type" value="Genomic_DNA"/>
</dbReference>
<reference evidence="1 2" key="1">
    <citation type="journal article" date="2016" name="Nat. Commun.">
        <title>Thousands of microbial genomes shed light on interconnected biogeochemical processes in an aquifer system.</title>
        <authorList>
            <person name="Anantharaman K."/>
            <person name="Brown C.T."/>
            <person name="Hug L.A."/>
            <person name="Sharon I."/>
            <person name="Castelle C.J."/>
            <person name="Probst A.J."/>
            <person name="Thomas B.C."/>
            <person name="Singh A."/>
            <person name="Wilkins M.J."/>
            <person name="Karaoz U."/>
            <person name="Brodie E.L."/>
            <person name="Williams K.H."/>
            <person name="Hubbard S.S."/>
            <person name="Banfield J.F."/>
        </authorList>
    </citation>
    <scope>NUCLEOTIDE SEQUENCE [LARGE SCALE GENOMIC DNA]</scope>
</reference>
<organism evidence="1 2">
    <name type="scientific">Candidatus Doudnabacteria bacterium RIFCSPHIGHO2_01_FULL_49_9</name>
    <dbReference type="NCBI Taxonomy" id="1817827"/>
    <lineage>
        <taxon>Bacteria</taxon>
        <taxon>Candidatus Doudnaibacteriota</taxon>
    </lineage>
</organism>
<gene>
    <name evidence="1" type="ORF">A2846_02460</name>
</gene>
<evidence type="ECO:0000313" key="2">
    <source>
        <dbReference type="Proteomes" id="UP000176339"/>
    </source>
</evidence>
<accession>A0A1F5P2A3</accession>
<evidence type="ECO:0000313" key="1">
    <source>
        <dbReference type="EMBL" id="OGE84008.1"/>
    </source>
</evidence>
<dbReference type="AlphaFoldDB" id="A0A1F5P2A3"/>
<dbReference type="Proteomes" id="UP000176339">
    <property type="component" value="Unassembled WGS sequence"/>
</dbReference>
<protein>
    <submittedName>
        <fullName evidence="1">Uncharacterized protein</fullName>
    </submittedName>
</protein>
<comment type="caution">
    <text evidence="1">The sequence shown here is derived from an EMBL/GenBank/DDBJ whole genome shotgun (WGS) entry which is preliminary data.</text>
</comment>
<name>A0A1F5P2A3_9BACT</name>
<sequence>MKSQTLADRHPAFGDPWLAIKLAFTTTTGKPVETITDQDDLPVDIPGFFARLSRYQRVLFVDIYTAKNLGDLARVLRLKRDYPHVEPVSGESEVGP</sequence>
<proteinExistence type="predicted"/>